<dbReference type="PROSITE" id="PS00600">
    <property type="entry name" value="AA_TRANSFER_CLASS_3"/>
    <property type="match status" value="1"/>
</dbReference>
<dbReference type="Gene3D" id="3.90.1150.10">
    <property type="entry name" value="Aspartate Aminotransferase, domain 1"/>
    <property type="match status" value="1"/>
</dbReference>
<dbReference type="InterPro" id="IPR015424">
    <property type="entry name" value="PyrdxlP-dep_Trfase"/>
</dbReference>
<keyword evidence="2 3" id="KW-0663">Pyridoxal phosphate</keyword>
<dbReference type="Pfam" id="PF00202">
    <property type="entry name" value="Aminotran_3"/>
    <property type="match status" value="1"/>
</dbReference>
<accession>A0A8J1U8N4</accession>
<dbReference type="InterPro" id="IPR005814">
    <property type="entry name" value="Aminotrans_3"/>
</dbReference>
<dbReference type="SUPFAM" id="SSF53383">
    <property type="entry name" value="PLP-dependent transferases"/>
    <property type="match status" value="1"/>
</dbReference>
<dbReference type="InterPro" id="IPR015422">
    <property type="entry name" value="PyrdxlP-dep_Trfase_small"/>
</dbReference>
<dbReference type="Gene3D" id="3.40.640.10">
    <property type="entry name" value="Type I PLP-dependent aspartate aminotransferase-like (Major domain)"/>
    <property type="match status" value="1"/>
</dbReference>
<evidence type="ECO:0000256" key="4">
    <source>
        <dbReference type="SAM" id="MobiDB-lite"/>
    </source>
</evidence>
<dbReference type="GO" id="GO:0008483">
    <property type="term" value="F:transaminase activity"/>
    <property type="evidence" value="ECO:0007669"/>
    <property type="project" value="InterPro"/>
</dbReference>
<dbReference type="EMBL" id="CAIIXF020000009">
    <property type="protein sequence ID" value="CAH1794273.1"/>
    <property type="molecule type" value="Genomic_DNA"/>
</dbReference>
<dbReference type="PIRSF" id="PIRSF000521">
    <property type="entry name" value="Transaminase_4ab_Lys_Orn"/>
    <property type="match status" value="1"/>
</dbReference>
<dbReference type="Proteomes" id="UP000749559">
    <property type="component" value="Unassembled WGS sequence"/>
</dbReference>
<evidence type="ECO:0000313" key="6">
    <source>
        <dbReference type="Proteomes" id="UP000749559"/>
    </source>
</evidence>
<protein>
    <submittedName>
        <fullName evidence="5">Uncharacterized protein</fullName>
    </submittedName>
</protein>
<feature type="region of interest" description="Disordered" evidence="4">
    <location>
        <begin position="456"/>
        <end position="478"/>
    </location>
</feature>
<dbReference type="AlphaFoldDB" id="A0A8J1U8N4"/>
<feature type="compositionally biased region" description="Basic and acidic residues" evidence="4">
    <location>
        <begin position="467"/>
        <end position="478"/>
    </location>
</feature>
<evidence type="ECO:0000256" key="3">
    <source>
        <dbReference type="RuleBase" id="RU003560"/>
    </source>
</evidence>
<evidence type="ECO:0000313" key="5">
    <source>
        <dbReference type="EMBL" id="CAH1794273.1"/>
    </source>
</evidence>
<dbReference type="GO" id="GO:0005739">
    <property type="term" value="C:mitochondrion"/>
    <property type="evidence" value="ECO:0007669"/>
    <property type="project" value="TreeGrafter"/>
</dbReference>
<dbReference type="CDD" id="cd00610">
    <property type="entry name" value="OAT_like"/>
    <property type="match status" value="1"/>
</dbReference>
<comment type="similarity">
    <text evidence="1 3">Belongs to the class-III pyridoxal-phosphate-dependent aminotransferase family.</text>
</comment>
<dbReference type="OrthoDB" id="10261433at2759"/>
<sequence>MVHGSKRKLEDLNVLLSRLPKSCKLHFESAPVKMVRASKQYMYDDAGTEYLDGINNVAHVGHCHPQVVHAGQQQMARLSTNFGFLTDVQGMYAKRLLETFPEPLNVCFLVNSGSEANDLALRLARAYTKKKDIICVDNAYHGNLGSLINISPCRFKKMQDFVKEDWVHVAPVPDVYRGIHRDTSNPGQKYATEVAKIITHAHANNRQIAGYISELTMTNAGVIKPPIDYFKLIYSIVRGAGGVCIADEIQTGLGRVGEHWWAFQHFDVVPDIVTCGKPMGNGHPMAAVVTSHQIADCLGDFISTYGGNPVACAIGLSVLDIIHNEKLMSAAKSVGRCLLEGFKAILPLHTTMGDVRGLGMVVGVEIVTDKESRKPSKEVAEMLSYKLKNDARMLVANDGPDKNVMTLVPPLCFTTDNAKQLVTKFDKLLKEIEDGLLGKDTSKSIDDGKISLDMISGIESDSDSDESEAKRARYDDVD</sequence>
<dbReference type="PANTHER" id="PTHR45688">
    <property type="match status" value="1"/>
</dbReference>
<comment type="caution">
    <text evidence="5">The sequence shown here is derived from an EMBL/GenBank/DDBJ whole genome shotgun (WGS) entry which is preliminary data.</text>
</comment>
<gene>
    <name evidence="5" type="ORF">OFUS_LOCUS19004</name>
</gene>
<proteinExistence type="inferred from homology"/>
<evidence type="ECO:0000256" key="2">
    <source>
        <dbReference type="ARBA" id="ARBA00022898"/>
    </source>
</evidence>
<dbReference type="GO" id="GO:0030170">
    <property type="term" value="F:pyridoxal phosphate binding"/>
    <property type="evidence" value="ECO:0007669"/>
    <property type="project" value="InterPro"/>
</dbReference>
<organism evidence="5 6">
    <name type="scientific">Owenia fusiformis</name>
    <name type="common">Polychaete worm</name>
    <dbReference type="NCBI Taxonomy" id="6347"/>
    <lineage>
        <taxon>Eukaryota</taxon>
        <taxon>Metazoa</taxon>
        <taxon>Spiralia</taxon>
        <taxon>Lophotrochozoa</taxon>
        <taxon>Annelida</taxon>
        <taxon>Polychaeta</taxon>
        <taxon>Sedentaria</taxon>
        <taxon>Canalipalpata</taxon>
        <taxon>Sabellida</taxon>
        <taxon>Oweniida</taxon>
        <taxon>Oweniidae</taxon>
        <taxon>Owenia</taxon>
    </lineage>
</organism>
<name>A0A8J1U8N4_OWEFU</name>
<dbReference type="InterPro" id="IPR015421">
    <property type="entry name" value="PyrdxlP-dep_Trfase_major"/>
</dbReference>
<dbReference type="PANTHER" id="PTHR45688:SF13">
    <property type="entry name" value="ALANINE--GLYOXYLATE AMINOTRANSFERASE 2-LIKE"/>
    <property type="match status" value="1"/>
</dbReference>
<evidence type="ECO:0000256" key="1">
    <source>
        <dbReference type="ARBA" id="ARBA00008954"/>
    </source>
</evidence>
<reference evidence="5" key="1">
    <citation type="submission" date="2022-03" db="EMBL/GenBank/DDBJ databases">
        <authorList>
            <person name="Martin C."/>
        </authorList>
    </citation>
    <scope>NUCLEOTIDE SEQUENCE</scope>
</reference>
<keyword evidence="6" id="KW-1185">Reference proteome</keyword>
<dbReference type="InterPro" id="IPR049704">
    <property type="entry name" value="Aminotrans_3_PPA_site"/>
</dbReference>